<protein>
    <recommendedName>
        <fullName evidence="4">LPXTG cell wall anchor domain-containing protein</fullName>
    </recommendedName>
</protein>
<gene>
    <name evidence="2" type="ORF">EJA10_12500</name>
</gene>
<dbReference type="RefSeq" id="WP_125480346.1">
    <property type="nucleotide sequence ID" value="NZ_RSFW01000014.1"/>
</dbReference>
<keyword evidence="1" id="KW-0732">Signal</keyword>
<evidence type="ECO:0008006" key="4">
    <source>
        <dbReference type="Google" id="ProtNLM"/>
    </source>
</evidence>
<name>A0A3R9DT05_9BACI</name>
<evidence type="ECO:0000313" key="2">
    <source>
        <dbReference type="EMBL" id="RSD26687.1"/>
    </source>
</evidence>
<feature type="chain" id="PRO_5038895855" description="LPXTG cell wall anchor domain-containing protein" evidence="1">
    <location>
        <begin position="20"/>
        <end position="103"/>
    </location>
</feature>
<comment type="caution">
    <text evidence="2">The sequence shown here is derived from an EMBL/GenBank/DDBJ whole genome shotgun (WGS) entry which is preliminary data.</text>
</comment>
<accession>A0A3R9DT05</accession>
<sequence length="103" mass="11626">MKKLLLPLFLFSLVLISHGSLPAEKAKPVDDQAKVIISMEHIHEELPGSQHDDKKSPFALTPVALLVLTGVLLKKQYQYNRTAFKPPFLTPVFFQSNYVIKPL</sequence>
<evidence type="ECO:0000256" key="1">
    <source>
        <dbReference type="SAM" id="SignalP"/>
    </source>
</evidence>
<dbReference type="AlphaFoldDB" id="A0A3R9DT05"/>
<organism evidence="2 3">
    <name type="scientific">Mesobacillus subterraneus</name>
    <dbReference type="NCBI Taxonomy" id="285983"/>
    <lineage>
        <taxon>Bacteria</taxon>
        <taxon>Bacillati</taxon>
        <taxon>Bacillota</taxon>
        <taxon>Bacilli</taxon>
        <taxon>Bacillales</taxon>
        <taxon>Bacillaceae</taxon>
        <taxon>Mesobacillus</taxon>
    </lineage>
</organism>
<reference evidence="3" key="1">
    <citation type="submission" date="2018-12" db="EMBL/GenBank/DDBJ databases">
        <title>Bacillus chawlae sp. nov., Bacillus glennii sp. nov., and Bacillus saganii sp. nov. Isolated from the Vehicle Assembly Building at Kennedy Space Center where the Viking Spacecraft were Assembled.</title>
        <authorList>
            <person name="Seuylemezian A."/>
            <person name="Vaishampayan P."/>
        </authorList>
    </citation>
    <scope>NUCLEOTIDE SEQUENCE [LARGE SCALE GENOMIC DNA]</scope>
    <source>
        <strain evidence="3">DSM 13966</strain>
    </source>
</reference>
<proteinExistence type="predicted"/>
<dbReference type="Proteomes" id="UP000279911">
    <property type="component" value="Unassembled WGS sequence"/>
</dbReference>
<evidence type="ECO:0000313" key="3">
    <source>
        <dbReference type="Proteomes" id="UP000279911"/>
    </source>
</evidence>
<dbReference type="EMBL" id="RSFW01000014">
    <property type="protein sequence ID" value="RSD26687.1"/>
    <property type="molecule type" value="Genomic_DNA"/>
</dbReference>
<dbReference type="OrthoDB" id="2889345at2"/>
<feature type="signal peptide" evidence="1">
    <location>
        <begin position="1"/>
        <end position="19"/>
    </location>
</feature>